<name>A0A087QL49_APTFO</name>
<dbReference type="EMBL" id="KL225737">
    <property type="protein sequence ID" value="KFM01953.1"/>
    <property type="molecule type" value="Genomic_DNA"/>
</dbReference>
<reference evidence="1 2" key="1">
    <citation type="submission" date="2014-04" db="EMBL/GenBank/DDBJ databases">
        <title>Genome evolution of avian class.</title>
        <authorList>
            <person name="Zhang G."/>
            <person name="Li C."/>
        </authorList>
    </citation>
    <scope>NUCLEOTIDE SEQUENCE [LARGE SCALE GENOMIC DNA]</scope>
    <source>
        <strain evidence="1">BGI_AS27</strain>
    </source>
</reference>
<proteinExistence type="predicted"/>
<protein>
    <submittedName>
        <fullName evidence="1">Uncharacterized protein</fullName>
    </submittedName>
</protein>
<evidence type="ECO:0000313" key="2">
    <source>
        <dbReference type="Proteomes" id="UP000053286"/>
    </source>
</evidence>
<feature type="non-terminal residue" evidence="1">
    <location>
        <position position="1"/>
    </location>
</feature>
<organism evidence="1 2">
    <name type="scientific">Aptenodytes forsteri</name>
    <name type="common">Emperor penguin</name>
    <dbReference type="NCBI Taxonomy" id="9233"/>
    <lineage>
        <taxon>Eukaryota</taxon>
        <taxon>Metazoa</taxon>
        <taxon>Chordata</taxon>
        <taxon>Craniata</taxon>
        <taxon>Vertebrata</taxon>
        <taxon>Euteleostomi</taxon>
        <taxon>Archelosauria</taxon>
        <taxon>Archosauria</taxon>
        <taxon>Dinosauria</taxon>
        <taxon>Saurischia</taxon>
        <taxon>Theropoda</taxon>
        <taxon>Coelurosauria</taxon>
        <taxon>Aves</taxon>
        <taxon>Neognathae</taxon>
        <taxon>Neoaves</taxon>
        <taxon>Aequornithes</taxon>
        <taxon>Sphenisciformes</taxon>
        <taxon>Spheniscidae</taxon>
        <taxon>Aptenodytes</taxon>
    </lineage>
</organism>
<gene>
    <name evidence="1" type="ORF">AS27_12999</name>
</gene>
<accession>A0A087QL49</accession>
<evidence type="ECO:0000313" key="1">
    <source>
        <dbReference type="EMBL" id="KFM01953.1"/>
    </source>
</evidence>
<sequence length="75" mass="7997">SEAGFLPFPAVSPAVKVSGFLPVELAFHSAAVLRGTEPLKSIVDELRVLLVKVLMGHHIRGACIDLVTTHLPQAK</sequence>
<dbReference type="Proteomes" id="UP000053286">
    <property type="component" value="Unassembled WGS sequence"/>
</dbReference>
<feature type="non-terminal residue" evidence="1">
    <location>
        <position position="75"/>
    </location>
</feature>
<keyword evidence="2" id="KW-1185">Reference proteome</keyword>
<dbReference type="AlphaFoldDB" id="A0A087QL49"/>